<dbReference type="Proteomes" id="UP000032180">
    <property type="component" value="Chromosome 7"/>
</dbReference>
<keyword evidence="2" id="KW-1185">Reference proteome</keyword>
<protein>
    <submittedName>
        <fullName evidence="1">Uncharacterized protein</fullName>
    </submittedName>
</protein>
<dbReference type="AlphaFoldDB" id="A0A0D9WXL3"/>
<name>A0A0D9WXL3_9ORYZ</name>
<reference evidence="1 2" key="1">
    <citation type="submission" date="2012-08" db="EMBL/GenBank/DDBJ databases">
        <title>Oryza genome evolution.</title>
        <authorList>
            <person name="Wing R.A."/>
        </authorList>
    </citation>
    <scope>NUCLEOTIDE SEQUENCE</scope>
</reference>
<organism evidence="1 2">
    <name type="scientific">Leersia perrieri</name>
    <dbReference type="NCBI Taxonomy" id="77586"/>
    <lineage>
        <taxon>Eukaryota</taxon>
        <taxon>Viridiplantae</taxon>
        <taxon>Streptophyta</taxon>
        <taxon>Embryophyta</taxon>
        <taxon>Tracheophyta</taxon>
        <taxon>Spermatophyta</taxon>
        <taxon>Magnoliopsida</taxon>
        <taxon>Liliopsida</taxon>
        <taxon>Poales</taxon>
        <taxon>Poaceae</taxon>
        <taxon>BOP clade</taxon>
        <taxon>Oryzoideae</taxon>
        <taxon>Oryzeae</taxon>
        <taxon>Oryzinae</taxon>
        <taxon>Leersia</taxon>
    </lineage>
</organism>
<proteinExistence type="predicted"/>
<evidence type="ECO:0000313" key="2">
    <source>
        <dbReference type="Proteomes" id="UP000032180"/>
    </source>
</evidence>
<dbReference type="EnsemblPlants" id="LPERR07G08520.1">
    <property type="protein sequence ID" value="LPERR07G08520.1"/>
    <property type="gene ID" value="LPERR07G08520"/>
</dbReference>
<reference evidence="2" key="2">
    <citation type="submission" date="2013-12" db="EMBL/GenBank/DDBJ databases">
        <authorList>
            <person name="Yu Y."/>
            <person name="Lee S."/>
            <person name="de Baynast K."/>
            <person name="Wissotski M."/>
            <person name="Liu L."/>
            <person name="Talag J."/>
            <person name="Goicoechea J."/>
            <person name="Angelova A."/>
            <person name="Jetty R."/>
            <person name="Kudrna D."/>
            <person name="Golser W."/>
            <person name="Rivera L."/>
            <person name="Zhang J."/>
            <person name="Wing R."/>
        </authorList>
    </citation>
    <scope>NUCLEOTIDE SEQUENCE</scope>
</reference>
<sequence>MAVHKNHRTNIARKAEVRALAIAVEGTNAVALTAPAPVPPPPSPPYPPRRRIMDTVVGAMRSSPPVFVLASPASPLSSPKLRPPVHVTGERFTLAARRGARPFYGSWEEFAAATVATAAGPAMEAETASMTALLPETDGVWIVNEDTSSEESSPA</sequence>
<dbReference type="HOGENOM" id="CLU_143104_0_0_1"/>
<reference evidence="1" key="3">
    <citation type="submission" date="2015-04" db="UniProtKB">
        <authorList>
            <consortium name="EnsemblPlants"/>
        </authorList>
    </citation>
    <scope>IDENTIFICATION</scope>
</reference>
<evidence type="ECO:0000313" key="1">
    <source>
        <dbReference type="EnsemblPlants" id="LPERR07G08520.1"/>
    </source>
</evidence>
<accession>A0A0D9WXL3</accession>
<dbReference type="Gramene" id="LPERR07G08520.1">
    <property type="protein sequence ID" value="LPERR07G08520.1"/>
    <property type="gene ID" value="LPERR07G08520"/>
</dbReference>